<dbReference type="AlphaFoldDB" id="A0A8B7NQ51"/>
<feature type="disulfide bond" evidence="7">
    <location>
        <begin position="28"/>
        <end position="64"/>
    </location>
</feature>
<evidence type="ECO:0000256" key="5">
    <source>
        <dbReference type="ARBA" id="ARBA00023157"/>
    </source>
</evidence>
<evidence type="ECO:0000313" key="9">
    <source>
        <dbReference type="RefSeq" id="XP_018015808.2"/>
    </source>
</evidence>
<dbReference type="GeneID" id="108672617"/>
<dbReference type="PROSITE" id="PS01250">
    <property type="entry name" value="CHH_MIH_GIH"/>
    <property type="match status" value="1"/>
</dbReference>
<dbReference type="GO" id="GO:0005576">
    <property type="term" value="C:extracellular region"/>
    <property type="evidence" value="ECO:0007669"/>
    <property type="project" value="UniProtKB-SubCell"/>
</dbReference>
<dbReference type="Pfam" id="PF01147">
    <property type="entry name" value="Crust_neurohorm"/>
    <property type="match status" value="1"/>
</dbReference>
<evidence type="ECO:0000256" key="2">
    <source>
        <dbReference type="ARBA" id="ARBA00005447"/>
    </source>
</evidence>
<dbReference type="PANTHER" id="PTHR35981:SF2">
    <property type="entry name" value="ION TRANSPORT PEPTIDE, ISOFORM C"/>
    <property type="match status" value="1"/>
</dbReference>
<dbReference type="RefSeq" id="XP_018015808.2">
    <property type="nucleotide sequence ID" value="XM_018160319.2"/>
</dbReference>
<keyword evidence="8" id="KW-1185">Reference proteome</keyword>
<organism evidence="8 9">
    <name type="scientific">Hyalella azteca</name>
    <name type="common">Amphipod</name>
    <dbReference type="NCBI Taxonomy" id="294128"/>
    <lineage>
        <taxon>Eukaryota</taxon>
        <taxon>Metazoa</taxon>
        <taxon>Ecdysozoa</taxon>
        <taxon>Arthropoda</taxon>
        <taxon>Crustacea</taxon>
        <taxon>Multicrustacea</taxon>
        <taxon>Malacostraca</taxon>
        <taxon>Eumalacostraca</taxon>
        <taxon>Peracarida</taxon>
        <taxon>Amphipoda</taxon>
        <taxon>Senticaudata</taxon>
        <taxon>Talitrida</taxon>
        <taxon>Talitroidea</taxon>
        <taxon>Hyalellidae</taxon>
        <taxon>Hyalella</taxon>
    </lineage>
</organism>
<dbReference type="OrthoDB" id="6330469at2759"/>
<evidence type="ECO:0000256" key="7">
    <source>
        <dbReference type="PIRSR" id="PIRSR631098-51"/>
    </source>
</evidence>
<sequence length="97" mass="11128">MLLLLVQSGAAAITLRPNTRMEFASLSCAGEYNKAEYRDLSRVCEDCYNLFREIYVFSSCKSNCFRNEMFPKCVSYLLLDNRMGDFVRKISLASGDR</sequence>
<evidence type="ECO:0000256" key="6">
    <source>
        <dbReference type="ARBA" id="ARBA00023320"/>
    </source>
</evidence>
<dbReference type="PANTHER" id="PTHR35981">
    <property type="entry name" value="ION TRANSPORT PEPTIDE, ISOFORM C"/>
    <property type="match status" value="1"/>
</dbReference>
<dbReference type="InterPro" id="IPR031098">
    <property type="entry name" value="Crust_neurohorm"/>
</dbReference>
<accession>A0A8B7NQ51</accession>
<dbReference type="GO" id="GO:0007623">
    <property type="term" value="P:circadian rhythm"/>
    <property type="evidence" value="ECO:0007669"/>
    <property type="project" value="TreeGrafter"/>
</dbReference>
<comment type="subcellular location">
    <subcellularLocation>
        <location evidence="1">Secreted</location>
    </subcellularLocation>
</comment>
<dbReference type="PRINTS" id="PR00550">
    <property type="entry name" value="HYPRGLYCEMIC"/>
</dbReference>
<dbReference type="OMA" id="NTRMEFA"/>
<dbReference type="Proteomes" id="UP000694843">
    <property type="component" value="Unplaced"/>
</dbReference>
<reference evidence="9" key="1">
    <citation type="submission" date="2025-08" db="UniProtKB">
        <authorList>
            <consortium name="RefSeq"/>
        </authorList>
    </citation>
    <scope>IDENTIFICATION</scope>
    <source>
        <tissue evidence="9">Whole organism</tissue>
    </source>
</reference>
<keyword evidence="4" id="KW-0372">Hormone</keyword>
<keyword evidence="5 7" id="KW-1015">Disulfide bond</keyword>
<evidence type="ECO:0000256" key="4">
    <source>
        <dbReference type="ARBA" id="ARBA00022702"/>
    </source>
</evidence>
<gene>
    <name evidence="9" type="primary">LOC108672617</name>
</gene>
<dbReference type="KEGG" id="hazt:108672617"/>
<dbReference type="GO" id="GO:0007218">
    <property type="term" value="P:neuropeptide signaling pathway"/>
    <property type="evidence" value="ECO:0007669"/>
    <property type="project" value="UniProtKB-KW"/>
</dbReference>
<proteinExistence type="inferred from homology"/>
<dbReference type="GO" id="GO:0005184">
    <property type="term" value="F:neuropeptide hormone activity"/>
    <property type="evidence" value="ECO:0007669"/>
    <property type="project" value="InterPro"/>
</dbReference>
<name>A0A8B7NQ51_HYAAZ</name>
<comment type="similarity">
    <text evidence="2">Belongs to the arthropod CHH/MIH/GIH/VIH hormone family.</text>
</comment>
<evidence type="ECO:0000313" key="8">
    <source>
        <dbReference type="Proteomes" id="UP000694843"/>
    </source>
</evidence>
<evidence type="ECO:0000256" key="1">
    <source>
        <dbReference type="ARBA" id="ARBA00004613"/>
    </source>
</evidence>
<evidence type="ECO:0000256" key="3">
    <source>
        <dbReference type="ARBA" id="ARBA00022525"/>
    </source>
</evidence>
<dbReference type="InterPro" id="IPR035957">
    <property type="entry name" value="Crust_neurohorm_sf"/>
</dbReference>
<keyword evidence="6" id="KW-0527">Neuropeptide</keyword>
<dbReference type="SUPFAM" id="SSF81778">
    <property type="entry name" value="Crustacean CHH/MIH/GIH neurohormone"/>
    <property type="match status" value="1"/>
</dbReference>
<dbReference type="InterPro" id="IPR001166">
    <property type="entry name" value="Hyperglycemic"/>
</dbReference>
<protein>
    <submittedName>
        <fullName evidence="9">Crustacean hyperglycemic hormone</fullName>
    </submittedName>
</protein>
<feature type="disulfide bond" evidence="7">
    <location>
        <begin position="47"/>
        <end position="73"/>
    </location>
</feature>
<dbReference type="Gene3D" id="1.10.2010.10">
    <property type="entry name" value="Crustacean CHH/MIH/GIH neurohormone"/>
    <property type="match status" value="1"/>
</dbReference>
<keyword evidence="3" id="KW-0964">Secreted</keyword>
<feature type="disulfide bond" evidence="7">
    <location>
        <begin position="44"/>
        <end position="60"/>
    </location>
</feature>
<dbReference type="InterPro" id="IPR018251">
    <property type="entry name" value="Crust_neurhormone_CS"/>
</dbReference>